<dbReference type="EMBL" id="QFZK01000001">
    <property type="protein sequence ID" value="RFO98338.1"/>
    <property type="molecule type" value="Genomic_DNA"/>
</dbReference>
<dbReference type="RefSeq" id="WP_117172848.1">
    <property type="nucleotide sequence ID" value="NZ_QFZK01000001.1"/>
</dbReference>
<name>A0A3E1RG41_9BURK</name>
<comment type="similarity">
    <text evidence="1">Belongs to the phD/YefM antitoxin family.</text>
</comment>
<dbReference type="InterPro" id="IPR036165">
    <property type="entry name" value="YefM-like_sf"/>
</dbReference>
<reference evidence="2 3" key="1">
    <citation type="submission" date="2018-05" db="EMBL/GenBank/DDBJ databases">
        <title>Rhodoferax soyangensis sp.nov., isolated from an oligotrophic freshwater lake.</title>
        <authorList>
            <person name="Park M."/>
        </authorList>
    </citation>
    <scope>NUCLEOTIDE SEQUENCE [LARGE SCALE GENOMIC DNA]</scope>
    <source>
        <strain evidence="2 3">IMCC26218</strain>
    </source>
</reference>
<dbReference type="OrthoDB" id="5520839at2"/>
<accession>A0A3E1RG41</accession>
<sequence>MPTISATELTRNTREILDRFFKRGETVTIERNHTLIAQIMPLQKTLTAAQAFAGLTFPALTAVQAKTWLKDSREGFSDTVSDLWA</sequence>
<evidence type="ECO:0000313" key="2">
    <source>
        <dbReference type="EMBL" id="RFO98338.1"/>
    </source>
</evidence>
<gene>
    <name evidence="2" type="ORF">DIC66_00065</name>
</gene>
<dbReference type="AlphaFoldDB" id="A0A3E1RG41"/>
<dbReference type="SUPFAM" id="SSF143120">
    <property type="entry name" value="YefM-like"/>
    <property type="match status" value="1"/>
</dbReference>
<dbReference type="Proteomes" id="UP000260665">
    <property type="component" value="Unassembled WGS sequence"/>
</dbReference>
<evidence type="ECO:0000256" key="1">
    <source>
        <dbReference type="ARBA" id="ARBA00009981"/>
    </source>
</evidence>
<protein>
    <submittedName>
        <fullName evidence="2">Antitoxin of toxin-antitoxin stability system</fullName>
    </submittedName>
</protein>
<evidence type="ECO:0000313" key="3">
    <source>
        <dbReference type="Proteomes" id="UP000260665"/>
    </source>
</evidence>
<proteinExistence type="inferred from homology"/>
<comment type="caution">
    <text evidence="2">The sequence shown here is derived from an EMBL/GenBank/DDBJ whole genome shotgun (WGS) entry which is preliminary data.</text>
</comment>
<keyword evidence="3" id="KW-1185">Reference proteome</keyword>
<organism evidence="2 3">
    <name type="scientific">Rhodoferax lacus</name>
    <dbReference type="NCBI Taxonomy" id="2184758"/>
    <lineage>
        <taxon>Bacteria</taxon>
        <taxon>Pseudomonadati</taxon>
        <taxon>Pseudomonadota</taxon>
        <taxon>Betaproteobacteria</taxon>
        <taxon>Burkholderiales</taxon>
        <taxon>Comamonadaceae</taxon>
        <taxon>Rhodoferax</taxon>
    </lineage>
</organism>